<keyword evidence="5" id="KW-0443">Lipid metabolism</keyword>
<gene>
    <name evidence="9" type="primary">pssA</name>
    <name evidence="9" type="ORF">RM573_06280</name>
</gene>
<dbReference type="Pfam" id="PF13091">
    <property type="entry name" value="PLDc_2"/>
    <property type="match status" value="2"/>
</dbReference>
<dbReference type="NCBIfam" id="NF006946">
    <property type="entry name" value="PRK09428.1"/>
    <property type="match status" value="1"/>
</dbReference>
<evidence type="ECO:0000256" key="5">
    <source>
        <dbReference type="ARBA" id="ARBA00023098"/>
    </source>
</evidence>
<evidence type="ECO:0000256" key="6">
    <source>
        <dbReference type="ARBA" id="ARBA00023209"/>
    </source>
</evidence>
<dbReference type="Proteomes" id="UP001266357">
    <property type="component" value="Unassembled WGS sequence"/>
</dbReference>
<dbReference type="GO" id="GO:0003882">
    <property type="term" value="F:CDP-diacylglycerol-serine O-phosphatidyltransferase activity"/>
    <property type="evidence" value="ECO:0007669"/>
    <property type="project" value="UniProtKB-EC"/>
</dbReference>
<keyword evidence="3 9" id="KW-0808">Transferase</keyword>
<evidence type="ECO:0000259" key="8">
    <source>
        <dbReference type="PROSITE" id="PS50035"/>
    </source>
</evidence>
<evidence type="ECO:0000256" key="4">
    <source>
        <dbReference type="ARBA" id="ARBA00022737"/>
    </source>
</evidence>
<sequence length="437" mass="50062">MKLPSIGIEQQDVDVLLSPTAYKEIFLDHIKQAKTRIYITALYLQDDEAGREILTALYRAKVQTPTLDISIFVDAHRAQRGLIGQKTQLGNRAMYAEFAQKHQVNINFYGIAVKPKELLGVLHLKGIVIDDMLLYSGASINNVYLHQHNNYRLDRYYLIRSTALAKCFCQYLVINFIESGVAIRLTDTIPITKKQKKIQSKKTRAIVKRADYQFAEVNKTSAIQITPFAGCGSRRNQLNHQVCQLIKDSTESIVLFTPYFNLPRAVTKQLTLALKRGVKITVIVGDKTASDFYIADPERFSLIGIIPYIYEQILRKFLKRWQKFVNSGQLVFKLWQDEGNSYHLKGLVVDETKHLLTGSNLNPRAWGLDLENGLLLQDPTQQLLAGFQQELASICQHTRDITSYKQIDSQRDYPLKPRKLLARLSMSKVDRLLKRFL</sequence>
<dbReference type="RefSeq" id="WP_311578855.1">
    <property type="nucleotide sequence ID" value="NZ_JAVRIF010000002.1"/>
</dbReference>
<evidence type="ECO:0000313" key="10">
    <source>
        <dbReference type="Proteomes" id="UP001266357"/>
    </source>
</evidence>
<evidence type="ECO:0000256" key="3">
    <source>
        <dbReference type="ARBA" id="ARBA00022679"/>
    </source>
</evidence>
<dbReference type="PANTHER" id="PTHR12586:SF1">
    <property type="entry name" value="CDP-DIACYLGLYCEROL--GLYCEROL-3-PHOSPHATE 3-PHOSPHATIDYLTRANSFERASE, MITOCHONDRIAL"/>
    <property type="match status" value="1"/>
</dbReference>
<dbReference type="EC" id="2.7.8.8" evidence="9"/>
<evidence type="ECO:0000256" key="2">
    <source>
        <dbReference type="ARBA" id="ARBA00022516"/>
    </source>
</evidence>
<feature type="domain" description="PLD phosphodiesterase" evidence="8">
    <location>
        <begin position="338"/>
        <end position="365"/>
    </location>
</feature>
<dbReference type="SUPFAM" id="SSF56024">
    <property type="entry name" value="Phospholipase D/nuclease"/>
    <property type="match status" value="2"/>
</dbReference>
<accession>A0ABU3A0X4</accession>
<organism evidence="9 10">
    <name type="scientific">Thalassotalea castellviae</name>
    <dbReference type="NCBI Taxonomy" id="3075612"/>
    <lineage>
        <taxon>Bacteria</taxon>
        <taxon>Pseudomonadati</taxon>
        <taxon>Pseudomonadota</taxon>
        <taxon>Gammaproteobacteria</taxon>
        <taxon>Alteromonadales</taxon>
        <taxon>Colwelliaceae</taxon>
        <taxon>Thalassotalea</taxon>
    </lineage>
</organism>
<dbReference type="EMBL" id="JAVRIF010000002">
    <property type="protein sequence ID" value="MDT0603197.1"/>
    <property type="molecule type" value="Genomic_DNA"/>
</dbReference>
<dbReference type="PANTHER" id="PTHR12586">
    <property type="entry name" value="CDP-DIACYLGLYCEROL--SERINE O-PHOSPHATIDYLTRANSFERASE"/>
    <property type="match status" value="1"/>
</dbReference>
<comment type="caution">
    <text evidence="9">The sequence shown here is derived from an EMBL/GenBank/DDBJ whole genome shotgun (WGS) entry which is preliminary data.</text>
</comment>
<protein>
    <submittedName>
        <fullName evidence="9">CDP-diacylglycerol--serine O-phosphatidyltransferase</fullName>
        <ecNumber evidence="9">2.7.8.8</ecNumber>
    </submittedName>
</protein>
<keyword evidence="2" id="KW-0444">Lipid biosynthesis</keyword>
<dbReference type="InterPro" id="IPR025202">
    <property type="entry name" value="PLD-like_dom"/>
</dbReference>
<dbReference type="Gene3D" id="3.30.870.10">
    <property type="entry name" value="Endonuclease Chain A"/>
    <property type="match status" value="2"/>
</dbReference>
<comment type="similarity">
    <text evidence="1">Belongs to the CDP-alcohol phosphatidyltransferase class-II family.</text>
</comment>
<keyword evidence="10" id="KW-1185">Reference proteome</keyword>
<dbReference type="SMART" id="SM00155">
    <property type="entry name" value="PLDc"/>
    <property type="match status" value="2"/>
</dbReference>
<dbReference type="PIRSF" id="PIRSF000850">
    <property type="entry name" value="Phospholipase_D_PSS"/>
    <property type="match status" value="1"/>
</dbReference>
<dbReference type="PROSITE" id="PS50035">
    <property type="entry name" value="PLD"/>
    <property type="match status" value="1"/>
</dbReference>
<dbReference type="InterPro" id="IPR016270">
    <property type="entry name" value="PGS1"/>
</dbReference>
<proteinExistence type="inferred from homology"/>
<reference evidence="9 10" key="1">
    <citation type="submission" date="2023-09" db="EMBL/GenBank/DDBJ databases">
        <authorList>
            <person name="Rey-Velasco X."/>
        </authorList>
    </citation>
    <scope>NUCLEOTIDE SEQUENCE [LARGE SCALE GENOMIC DNA]</scope>
    <source>
        <strain evidence="9 10">W431</strain>
    </source>
</reference>
<evidence type="ECO:0000256" key="1">
    <source>
        <dbReference type="ARBA" id="ARBA00010682"/>
    </source>
</evidence>
<keyword evidence="4" id="KW-0677">Repeat</keyword>
<evidence type="ECO:0000313" key="9">
    <source>
        <dbReference type="EMBL" id="MDT0603197.1"/>
    </source>
</evidence>
<keyword evidence="7" id="KW-1208">Phospholipid metabolism</keyword>
<name>A0ABU3A0X4_9GAMM</name>
<keyword evidence="6" id="KW-0594">Phospholipid biosynthesis</keyword>
<dbReference type="InterPro" id="IPR001736">
    <property type="entry name" value="PLipase_D/transphosphatidylase"/>
</dbReference>
<evidence type="ECO:0000256" key="7">
    <source>
        <dbReference type="ARBA" id="ARBA00023264"/>
    </source>
</evidence>